<dbReference type="Proteomes" id="UP000076532">
    <property type="component" value="Unassembled WGS sequence"/>
</dbReference>
<dbReference type="STRING" id="436010.A0A166ITQ5"/>
<evidence type="ECO:0000313" key="3">
    <source>
        <dbReference type="Proteomes" id="UP000076532"/>
    </source>
</evidence>
<dbReference type="AlphaFoldDB" id="A0A166ITQ5"/>
<reference evidence="2 3" key="1">
    <citation type="journal article" date="2016" name="Mol. Biol. Evol.">
        <title>Comparative Genomics of Early-Diverging Mushroom-Forming Fungi Provides Insights into the Origins of Lignocellulose Decay Capabilities.</title>
        <authorList>
            <person name="Nagy L.G."/>
            <person name="Riley R."/>
            <person name="Tritt A."/>
            <person name="Adam C."/>
            <person name="Daum C."/>
            <person name="Floudas D."/>
            <person name="Sun H."/>
            <person name="Yadav J.S."/>
            <person name="Pangilinan J."/>
            <person name="Larsson K.H."/>
            <person name="Matsuura K."/>
            <person name="Barry K."/>
            <person name="Labutti K."/>
            <person name="Kuo R."/>
            <person name="Ohm R.A."/>
            <person name="Bhattacharya S.S."/>
            <person name="Shirouzu T."/>
            <person name="Yoshinaga Y."/>
            <person name="Martin F.M."/>
            <person name="Grigoriev I.V."/>
            <person name="Hibbett D.S."/>
        </authorList>
    </citation>
    <scope>NUCLEOTIDE SEQUENCE [LARGE SCALE GENOMIC DNA]</scope>
    <source>
        <strain evidence="2 3">CBS 109695</strain>
    </source>
</reference>
<dbReference type="Pfam" id="PF01172">
    <property type="entry name" value="SBDS_N"/>
    <property type="match status" value="1"/>
</dbReference>
<dbReference type="SUPFAM" id="SSF89895">
    <property type="entry name" value="FYSH domain"/>
    <property type="match status" value="1"/>
</dbReference>
<dbReference type="EMBL" id="KV417557">
    <property type="protein sequence ID" value="KZP20159.1"/>
    <property type="molecule type" value="Genomic_DNA"/>
</dbReference>
<dbReference type="Gene3D" id="3.30.1250.10">
    <property type="entry name" value="Ribosome maturation protein SBDS, N-terminal domain"/>
    <property type="match status" value="1"/>
</dbReference>
<keyword evidence="3" id="KW-1185">Reference proteome</keyword>
<organism evidence="2 3">
    <name type="scientific">Athelia psychrophila</name>
    <dbReference type="NCBI Taxonomy" id="1759441"/>
    <lineage>
        <taxon>Eukaryota</taxon>
        <taxon>Fungi</taxon>
        <taxon>Dikarya</taxon>
        <taxon>Basidiomycota</taxon>
        <taxon>Agaricomycotina</taxon>
        <taxon>Agaricomycetes</taxon>
        <taxon>Agaricomycetidae</taxon>
        <taxon>Atheliales</taxon>
        <taxon>Atheliaceae</taxon>
        <taxon>Athelia</taxon>
    </lineage>
</organism>
<evidence type="ECO:0000259" key="1">
    <source>
        <dbReference type="Pfam" id="PF01172"/>
    </source>
</evidence>
<dbReference type="InterPro" id="IPR036786">
    <property type="entry name" value="Ribosome_mat_SBDS_N_sf"/>
</dbReference>
<evidence type="ECO:0000313" key="2">
    <source>
        <dbReference type="EMBL" id="KZP20159.1"/>
    </source>
</evidence>
<name>A0A166ITQ5_9AGAM</name>
<protein>
    <submittedName>
        <fullName evidence="2">DUF1960-domain-containing protein</fullName>
    </submittedName>
</protein>
<feature type="domain" description="Ribosome maturation protein SDO1/SBDS N-terminal" evidence="1">
    <location>
        <begin position="6"/>
        <end position="94"/>
    </location>
</feature>
<dbReference type="OrthoDB" id="2567806at2759"/>
<sequence length="120" mass="12713">MTKSLTKVIYKPDSQSTDEFIAIVNPEEFKKWKEGDRSIPLADVVDSFSIFHSGQGNQGIMGTPSNQQLDTVFGTHKDVDVILIVLEKGVAQAGDAIHGGGIANVTRGSGLGDAKGKGPM</sequence>
<dbReference type="InterPro" id="IPR019783">
    <property type="entry name" value="SDO1/SBDS_N"/>
</dbReference>
<gene>
    <name evidence="2" type="ORF">FIBSPDRAFT_789853</name>
</gene>
<proteinExistence type="predicted"/>
<accession>A0A166ITQ5</accession>